<reference evidence="1 2" key="1">
    <citation type="journal article" date="2019" name="Sci. Rep.">
        <title>Orb-weaving spider Araneus ventricosus genome elucidates the spidroin gene catalogue.</title>
        <authorList>
            <person name="Kono N."/>
            <person name="Nakamura H."/>
            <person name="Ohtoshi R."/>
            <person name="Moran D.A.P."/>
            <person name="Shinohara A."/>
            <person name="Yoshida Y."/>
            <person name="Fujiwara M."/>
            <person name="Mori M."/>
            <person name="Tomita M."/>
            <person name="Arakawa K."/>
        </authorList>
    </citation>
    <scope>NUCLEOTIDE SEQUENCE [LARGE SCALE GENOMIC DNA]</scope>
</reference>
<proteinExistence type="predicted"/>
<evidence type="ECO:0000313" key="2">
    <source>
        <dbReference type="Proteomes" id="UP000499080"/>
    </source>
</evidence>
<organism evidence="1 2">
    <name type="scientific">Araneus ventricosus</name>
    <name type="common">Orbweaver spider</name>
    <name type="synonym">Epeira ventricosa</name>
    <dbReference type="NCBI Taxonomy" id="182803"/>
    <lineage>
        <taxon>Eukaryota</taxon>
        <taxon>Metazoa</taxon>
        <taxon>Ecdysozoa</taxon>
        <taxon>Arthropoda</taxon>
        <taxon>Chelicerata</taxon>
        <taxon>Arachnida</taxon>
        <taxon>Araneae</taxon>
        <taxon>Araneomorphae</taxon>
        <taxon>Entelegynae</taxon>
        <taxon>Araneoidea</taxon>
        <taxon>Araneidae</taxon>
        <taxon>Araneus</taxon>
    </lineage>
</organism>
<protein>
    <submittedName>
        <fullName evidence="1">Uncharacterized protein</fullName>
    </submittedName>
</protein>
<evidence type="ECO:0000313" key="1">
    <source>
        <dbReference type="EMBL" id="GBO16165.1"/>
    </source>
</evidence>
<dbReference type="EMBL" id="BGPR01040099">
    <property type="protein sequence ID" value="GBO16165.1"/>
    <property type="molecule type" value="Genomic_DNA"/>
</dbReference>
<feature type="non-terminal residue" evidence="1">
    <location>
        <position position="1"/>
    </location>
</feature>
<comment type="caution">
    <text evidence="1">The sequence shown here is derived from an EMBL/GenBank/DDBJ whole genome shotgun (WGS) entry which is preliminary data.</text>
</comment>
<gene>
    <name evidence="1" type="ORF">AVEN_99738_1</name>
</gene>
<dbReference type="AlphaFoldDB" id="A0A4Y2UT34"/>
<keyword evidence="2" id="KW-1185">Reference proteome</keyword>
<accession>A0A4Y2UT34</accession>
<dbReference type="Proteomes" id="UP000499080">
    <property type="component" value="Unassembled WGS sequence"/>
</dbReference>
<sequence>RGQFGEGLRNFELQSELQTTPELSLPFQPSTPHSGRIFGNYVRFNVQQARIHSRLSIESGLEPGTQPRPYH</sequence>
<name>A0A4Y2UT34_ARAVE</name>